<evidence type="ECO:0000313" key="3">
    <source>
        <dbReference type="Proteomes" id="UP000800082"/>
    </source>
</evidence>
<reference evidence="2" key="1">
    <citation type="journal article" date="2020" name="Stud. Mycol.">
        <title>101 Dothideomycetes genomes: a test case for predicting lifestyles and emergence of pathogens.</title>
        <authorList>
            <person name="Haridas S."/>
            <person name="Albert R."/>
            <person name="Binder M."/>
            <person name="Bloem J."/>
            <person name="Labutti K."/>
            <person name="Salamov A."/>
            <person name="Andreopoulos B."/>
            <person name="Baker S."/>
            <person name="Barry K."/>
            <person name="Bills G."/>
            <person name="Bluhm B."/>
            <person name="Cannon C."/>
            <person name="Castanera R."/>
            <person name="Culley D."/>
            <person name="Daum C."/>
            <person name="Ezra D."/>
            <person name="Gonzalez J."/>
            <person name="Henrissat B."/>
            <person name="Kuo A."/>
            <person name="Liang C."/>
            <person name="Lipzen A."/>
            <person name="Lutzoni F."/>
            <person name="Magnuson J."/>
            <person name="Mondo S."/>
            <person name="Nolan M."/>
            <person name="Ohm R."/>
            <person name="Pangilinan J."/>
            <person name="Park H.-J."/>
            <person name="Ramirez L."/>
            <person name="Alfaro M."/>
            <person name="Sun H."/>
            <person name="Tritt A."/>
            <person name="Yoshinaga Y."/>
            <person name="Zwiers L.-H."/>
            <person name="Turgeon B."/>
            <person name="Goodwin S."/>
            <person name="Spatafora J."/>
            <person name="Crous P."/>
            <person name="Grigoriev I."/>
        </authorList>
    </citation>
    <scope>NUCLEOTIDE SEQUENCE</scope>
    <source>
        <strain evidence="2">CBS 183.55</strain>
    </source>
</reference>
<keyword evidence="1" id="KW-1133">Transmembrane helix</keyword>
<keyword evidence="1" id="KW-0472">Membrane</keyword>
<evidence type="ECO:0000256" key="1">
    <source>
        <dbReference type="SAM" id="Phobius"/>
    </source>
</evidence>
<protein>
    <submittedName>
        <fullName evidence="2">Uncharacterized protein</fullName>
    </submittedName>
</protein>
<dbReference type="RefSeq" id="XP_033444618.1">
    <property type="nucleotide sequence ID" value="XM_033593870.1"/>
</dbReference>
<organism evidence="2 3">
    <name type="scientific">Didymella exigua CBS 183.55</name>
    <dbReference type="NCBI Taxonomy" id="1150837"/>
    <lineage>
        <taxon>Eukaryota</taxon>
        <taxon>Fungi</taxon>
        <taxon>Dikarya</taxon>
        <taxon>Ascomycota</taxon>
        <taxon>Pezizomycotina</taxon>
        <taxon>Dothideomycetes</taxon>
        <taxon>Pleosporomycetidae</taxon>
        <taxon>Pleosporales</taxon>
        <taxon>Pleosporineae</taxon>
        <taxon>Didymellaceae</taxon>
        <taxon>Didymella</taxon>
    </lineage>
</organism>
<keyword evidence="3" id="KW-1185">Reference proteome</keyword>
<dbReference type="AlphaFoldDB" id="A0A6A5R847"/>
<dbReference type="GeneID" id="54351538"/>
<gene>
    <name evidence="2" type="ORF">M421DRAFT_424814</name>
</gene>
<proteinExistence type="predicted"/>
<sequence>MAGPGNLYFNFAEAKLIHAINLLLVIERCDATRRAHRADYYYSRATLIANVPIGVLASFALYRLFRPA</sequence>
<dbReference type="Proteomes" id="UP000800082">
    <property type="component" value="Unassembled WGS sequence"/>
</dbReference>
<accession>A0A6A5R847</accession>
<feature type="transmembrane region" description="Helical" evidence="1">
    <location>
        <begin position="47"/>
        <end position="65"/>
    </location>
</feature>
<dbReference type="EMBL" id="ML978994">
    <property type="protein sequence ID" value="KAF1924365.1"/>
    <property type="molecule type" value="Genomic_DNA"/>
</dbReference>
<evidence type="ECO:0000313" key="2">
    <source>
        <dbReference type="EMBL" id="KAF1924365.1"/>
    </source>
</evidence>
<keyword evidence="1" id="KW-0812">Transmembrane</keyword>
<name>A0A6A5R847_9PLEO</name>